<dbReference type="PANTHER" id="PTHR28083">
    <property type="entry name" value="GOOD FOR FULL DBP5 ACTIVITY PROTEIN 2"/>
    <property type="match status" value="1"/>
</dbReference>
<dbReference type="InterPro" id="IPR036397">
    <property type="entry name" value="RNaseH_sf"/>
</dbReference>
<gene>
    <name evidence="3" type="ORF">H1R20_g387</name>
</gene>
<dbReference type="SUPFAM" id="SSF53098">
    <property type="entry name" value="Ribonuclease H-like"/>
    <property type="match status" value="1"/>
</dbReference>
<feature type="compositionally biased region" description="Acidic residues" evidence="1">
    <location>
        <begin position="393"/>
        <end position="403"/>
    </location>
</feature>
<dbReference type="OrthoDB" id="5953249at2759"/>
<dbReference type="Proteomes" id="UP001140091">
    <property type="component" value="Unassembled WGS sequence"/>
</dbReference>
<evidence type="ECO:0000256" key="1">
    <source>
        <dbReference type="SAM" id="MobiDB-lite"/>
    </source>
</evidence>
<evidence type="ECO:0000313" key="4">
    <source>
        <dbReference type="Proteomes" id="UP001140091"/>
    </source>
</evidence>
<evidence type="ECO:0000259" key="2">
    <source>
        <dbReference type="Pfam" id="PF21762"/>
    </source>
</evidence>
<dbReference type="AlphaFoldDB" id="A0A9W8JPP7"/>
<dbReference type="GO" id="GO:0005634">
    <property type="term" value="C:nucleus"/>
    <property type="evidence" value="ECO:0007669"/>
    <property type="project" value="TreeGrafter"/>
</dbReference>
<dbReference type="InterPro" id="IPR048519">
    <property type="entry name" value="Gfd2/YDR514C-like_C"/>
</dbReference>
<feature type="non-terminal residue" evidence="3">
    <location>
        <position position="1"/>
    </location>
</feature>
<protein>
    <recommendedName>
        <fullName evidence="2">Gfd2/YDR514C-like C-terminal domain-containing protein</fullName>
    </recommendedName>
</protein>
<feature type="domain" description="Gfd2/YDR514C-like C-terminal" evidence="2">
    <location>
        <begin position="237"/>
        <end position="363"/>
    </location>
</feature>
<feature type="domain" description="Gfd2/YDR514C-like C-terminal" evidence="2">
    <location>
        <begin position="164"/>
        <end position="221"/>
    </location>
</feature>
<comment type="caution">
    <text evidence="3">The sequence shown here is derived from an EMBL/GenBank/DDBJ whole genome shotgun (WGS) entry which is preliminary data.</text>
</comment>
<dbReference type="Pfam" id="PF21762">
    <property type="entry name" value="DEDDh_C"/>
    <property type="match status" value="2"/>
</dbReference>
<name>A0A9W8JPP7_9AGAR</name>
<dbReference type="EMBL" id="JANBPK010000025">
    <property type="protein sequence ID" value="KAJ2936704.1"/>
    <property type="molecule type" value="Genomic_DNA"/>
</dbReference>
<dbReference type="PANTHER" id="PTHR28083:SF1">
    <property type="entry name" value="GOOD FOR FULL DBP5 ACTIVITY PROTEIN 2"/>
    <property type="match status" value="1"/>
</dbReference>
<evidence type="ECO:0000313" key="3">
    <source>
        <dbReference type="EMBL" id="KAJ2936704.1"/>
    </source>
</evidence>
<dbReference type="InterPro" id="IPR012337">
    <property type="entry name" value="RNaseH-like_sf"/>
</dbReference>
<dbReference type="InterPro" id="IPR040151">
    <property type="entry name" value="Gfd2/YDR514C-like"/>
</dbReference>
<dbReference type="Gene3D" id="3.30.420.10">
    <property type="entry name" value="Ribonuclease H-like superfamily/Ribonuclease H"/>
    <property type="match status" value="1"/>
</dbReference>
<proteinExistence type="predicted"/>
<feature type="compositionally biased region" description="Polar residues" evidence="1">
    <location>
        <begin position="422"/>
        <end position="432"/>
    </location>
</feature>
<sequence length="432" mass="49006">MSSSTVITGYYRYTDIWFEWPGSLPDPEDGAALKAILAHDALVHPDHPLHIDGVHGVQLYVGTLENGEARLMFSLKQVDYIRYWLHALGMTKEVIPLPYSDCLMTNEELRTVSPITYEDGTALRGALKGIDKNNKKLKGTNTTLAHRRLVFERVRSLWAEKKGVWCAMDFESWERDHTMITEFGWSLVGWKDGEKVEEEGHFCVQDYEWYRNGRFVAENRDVGSLPSCFATEYGLNHAQKNYRFGQTERVKKKDLKTRVADLFSILEGYGTVFLVFHDNSQDIKDLKRLEVPLTNLTHILPDNTPDSGLFVVDTSDLIGALLGDDGGNRRGLEKMCRLLQINPMYLHNAGNDAHYTLEALVQMASGTQVDKQREERWPNQTAAGSLRVKLEANESDYESDDEEIGPRLGYDPETGKLRSPVTDLSENVAENV</sequence>
<dbReference type="GO" id="GO:0003676">
    <property type="term" value="F:nucleic acid binding"/>
    <property type="evidence" value="ECO:0007669"/>
    <property type="project" value="InterPro"/>
</dbReference>
<reference evidence="3" key="1">
    <citation type="submission" date="2022-06" db="EMBL/GenBank/DDBJ databases">
        <title>Genome Sequence of Candolleomyces eurysporus.</title>
        <authorList>
            <person name="Buettner E."/>
        </authorList>
    </citation>
    <scope>NUCLEOTIDE SEQUENCE</scope>
    <source>
        <strain evidence="3">VTCC 930004</strain>
    </source>
</reference>
<keyword evidence="4" id="KW-1185">Reference proteome</keyword>
<accession>A0A9W8JPP7</accession>
<organism evidence="3 4">
    <name type="scientific">Candolleomyces eurysporus</name>
    <dbReference type="NCBI Taxonomy" id="2828524"/>
    <lineage>
        <taxon>Eukaryota</taxon>
        <taxon>Fungi</taxon>
        <taxon>Dikarya</taxon>
        <taxon>Basidiomycota</taxon>
        <taxon>Agaricomycotina</taxon>
        <taxon>Agaricomycetes</taxon>
        <taxon>Agaricomycetidae</taxon>
        <taxon>Agaricales</taxon>
        <taxon>Agaricineae</taxon>
        <taxon>Psathyrellaceae</taxon>
        <taxon>Candolleomyces</taxon>
    </lineage>
</organism>
<feature type="region of interest" description="Disordered" evidence="1">
    <location>
        <begin position="370"/>
        <end position="432"/>
    </location>
</feature>